<dbReference type="PANTHER" id="PTHR33169:SF14">
    <property type="entry name" value="TRANSCRIPTIONAL REGULATOR RV3488"/>
    <property type="match status" value="1"/>
</dbReference>
<gene>
    <name evidence="2" type="ORF">KC685_01195</name>
</gene>
<dbReference type="AlphaFoldDB" id="A0A955KWW4"/>
<evidence type="ECO:0000259" key="1">
    <source>
        <dbReference type="Pfam" id="PF03551"/>
    </source>
</evidence>
<evidence type="ECO:0000313" key="3">
    <source>
        <dbReference type="Proteomes" id="UP000741282"/>
    </source>
</evidence>
<name>A0A955KWW4_9BACT</name>
<reference evidence="2" key="1">
    <citation type="submission" date="2020-04" db="EMBL/GenBank/DDBJ databases">
        <authorList>
            <person name="Zhang T."/>
        </authorList>
    </citation>
    <scope>NUCLEOTIDE SEQUENCE</scope>
    <source>
        <strain evidence="2">HKST-UBA17</strain>
    </source>
</reference>
<reference evidence="2" key="2">
    <citation type="journal article" date="2021" name="Microbiome">
        <title>Successional dynamics and alternative stable states in a saline activated sludge microbial community over 9 years.</title>
        <authorList>
            <person name="Wang Y."/>
            <person name="Ye J."/>
            <person name="Ju F."/>
            <person name="Liu L."/>
            <person name="Boyd J.A."/>
            <person name="Deng Y."/>
            <person name="Parks D.H."/>
            <person name="Jiang X."/>
            <person name="Yin X."/>
            <person name="Woodcroft B.J."/>
            <person name="Tyson G.W."/>
            <person name="Hugenholtz P."/>
            <person name="Polz M.F."/>
            <person name="Zhang T."/>
        </authorList>
    </citation>
    <scope>NUCLEOTIDE SEQUENCE</scope>
    <source>
        <strain evidence="2">HKST-UBA17</strain>
    </source>
</reference>
<dbReference type="InterPro" id="IPR036388">
    <property type="entry name" value="WH-like_DNA-bd_sf"/>
</dbReference>
<organism evidence="2 3">
    <name type="scientific">Candidatus Dojkabacteria bacterium</name>
    <dbReference type="NCBI Taxonomy" id="2099670"/>
    <lineage>
        <taxon>Bacteria</taxon>
        <taxon>Candidatus Dojkabacteria</taxon>
    </lineage>
</organism>
<evidence type="ECO:0000313" key="2">
    <source>
        <dbReference type="EMBL" id="MCA9376519.1"/>
    </source>
</evidence>
<dbReference type="SUPFAM" id="SSF46785">
    <property type="entry name" value="Winged helix' DNA-binding domain"/>
    <property type="match status" value="1"/>
</dbReference>
<feature type="domain" description="Transcription regulator PadR N-terminal" evidence="1">
    <location>
        <begin position="18"/>
        <end position="88"/>
    </location>
</feature>
<dbReference type="InterPro" id="IPR052509">
    <property type="entry name" value="Metal_resp_DNA-bind_regulator"/>
</dbReference>
<sequence length="112" mass="12871">MEQLIDTKIKKGVLEYIVLLIISSGDVYASDIINILNEASLITVEGTVYPLLSKLTREGKVEYRWEESPNGPPRKYYTLSQYGHEFLKAYKKAWDSMIQNISYIQTNYVKGS</sequence>
<dbReference type="InterPro" id="IPR005149">
    <property type="entry name" value="Tscrpt_reg_PadR_N"/>
</dbReference>
<dbReference type="InterPro" id="IPR036390">
    <property type="entry name" value="WH_DNA-bd_sf"/>
</dbReference>
<dbReference type="Gene3D" id="1.10.10.10">
    <property type="entry name" value="Winged helix-like DNA-binding domain superfamily/Winged helix DNA-binding domain"/>
    <property type="match status" value="1"/>
</dbReference>
<dbReference type="EMBL" id="JAGQLN010000003">
    <property type="protein sequence ID" value="MCA9376519.1"/>
    <property type="molecule type" value="Genomic_DNA"/>
</dbReference>
<proteinExistence type="predicted"/>
<comment type="caution">
    <text evidence="2">The sequence shown here is derived from an EMBL/GenBank/DDBJ whole genome shotgun (WGS) entry which is preliminary data.</text>
</comment>
<accession>A0A955KWW4</accession>
<dbReference type="Pfam" id="PF03551">
    <property type="entry name" value="PadR"/>
    <property type="match status" value="1"/>
</dbReference>
<protein>
    <submittedName>
        <fullName evidence="2">PadR family transcriptional regulator</fullName>
    </submittedName>
</protein>
<dbReference type="Proteomes" id="UP000741282">
    <property type="component" value="Unassembled WGS sequence"/>
</dbReference>
<dbReference type="PANTHER" id="PTHR33169">
    <property type="entry name" value="PADR-FAMILY TRANSCRIPTIONAL REGULATOR"/>
    <property type="match status" value="1"/>
</dbReference>